<dbReference type="InterPro" id="IPR023298">
    <property type="entry name" value="ATPase_P-typ_TM_dom_sf"/>
</dbReference>
<dbReference type="PROSITE" id="PS00154">
    <property type="entry name" value="ATPASE_E1_E2"/>
    <property type="match status" value="1"/>
</dbReference>
<evidence type="ECO:0000313" key="9">
    <source>
        <dbReference type="Proteomes" id="UP000823896"/>
    </source>
</evidence>
<feature type="transmembrane region" description="Helical" evidence="6">
    <location>
        <begin position="253"/>
        <end position="274"/>
    </location>
</feature>
<keyword evidence="2 6" id="KW-0812">Transmembrane</keyword>
<dbReference type="PANTHER" id="PTHR42861">
    <property type="entry name" value="CALCIUM-TRANSPORTING ATPASE"/>
    <property type="match status" value="1"/>
</dbReference>
<dbReference type="Proteomes" id="UP000823896">
    <property type="component" value="Unassembled WGS sequence"/>
</dbReference>
<feature type="transmembrane region" description="Helical" evidence="6">
    <location>
        <begin position="748"/>
        <end position="771"/>
    </location>
</feature>
<dbReference type="SFLD" id="SFLDS00003">
    <property type="entry name" value="Haloacid_Dehalogenase"/>
    <property type="match status" value="1"/>
</dbReference>
<evidence type="ECO:0000256" key="4">
    <source>
        <dbReference type="ARBA" id="ARBA00022989"/>
    </source>
</evidence>
<dbReference type="InterPro" id="IPR036412">
    <property type="entry name" value="HAD-like_sf"/>
</dbReference>
<dbReference type="InterPro" id="IPR001757">
    <property type="entry name" value="P_typ_ATPase"/>
</dbReference>
<dbReference type="AlphaFoldDB" id="A0A9D2NPL2"/>
<dbReference type="SFLD" id="SFLDF00027">
    <property type="entry name" value="p-type_atpase"/>
    <property type="match status" value="1"/>
</dbReference>
<dbReference type="InterPro" id="IPR023214">
    <property type="entry name" value="HAD_sf"/>
</dbReference>
<dbReference type="Pfam" id="PF00702">
    <property type="entry name" value="Hydrolase"/>
    <property type="match status" value="1"/>
</dbReference>
<keyword evidence="5 6" id="KW-0472">Membrane</keyword>
<dbReference type="EMBL" id="DWWM01000003">
    <property type="protein sequence ID" value="HJC35614.1"/>
    <property type="molecule type" value="Genomic_DNA"/>
</dbReference>
<dbReference type="GO" id="GO:0016020">
    <property type="term" value="C:membrane"/>
    <property type="evidence" value="ECO:0007669"/>
    <property type="project" value="UniProtKB-SubCell"/>
</dbReference>
<dbReference type="PRINTS" id="PR00120">
    <property type="entry name" value="HATPASE"/>
</dbReference>
<evidence type="ECO:0000256" key="2">
    <source>
        <dbReference type="ARBA" id="ARBA00022692"/>
    </source>
</evidence>
<feature type="domain" description="P-type ATPase A" evidence="7">
    <location>
        <begin position="102"/>
        <end position="200"/>
    </location>
</feature>
<keyword evidence="3" id="KW-1278">Translocase</keyword>
<organism evidence="8 9">
    <name type="scientific">Candidatus Merdibacter merdavium</name>
    <dbReference type="NCBI Taxonomy" id="2838692"/>
    <lineage>
        <taxon>Bacteria</taxon>
        <taxon>Bacillati</taxon>
        <taxon>Bacillota</taxon>
        <taxon>Erysipelotrichia</taxon>
        <taxon>Erysipelotrichales</taxon>
        <taxon>Erysipelotrichaceae</taxon>
        <taxon>Merdibacter</taxon>
    </lineage>
</organism>
<dbReference type="Gene3D" id="3.40.1110.10">
    <property type="entry name" value="Calcium-transporting ATPase, cytoplasmic domain N"/>
    <property type="match status" value="1"/>
</dbReference>
<dbReference type="SUPFAM" id="SSF81653">
    <property type="entry name" value="Calcium ATPase, transduction domain A"/>
    <property type="match status" value="1"/>
</dbReference>
<gene>
    <name evidence="8" type="ORF">H9702_00590</name>
</gene>
<dbReference type="Gene3D" id="2.70.150.10">
    <property type="entry name" value="Calcium-transporting ATPase, cytoplasmic transduction domain A"/>
    <property type="match status" value="1"/>
</dbReference>
<name>A0A9D2NPL2_9FIRM</name>
<feature type="transmembrane region" description="Helical" evidence="6">
    <location>
        <begin position="72"/>
        <end position="90"/>
    </location>
</feature>
<feature type="transmembrane region" description="Helical" evidence="6">
    <location>
        <begin position="214"/>
        <end position="233"/>
    </location>
</feature>
<feature type="transmembrane region" description="Helical" evidence="6">
    <location>
        <begin position="48"/>
        <end position="66"/>
    </location>
</feature>
<dbReference type="Gene3D" id="1.20.1110.10">
    <property type="entry name" value="Calcium-transporting ATPase, transmembrane domain"/>
    <property type="match status" value="1"/>
</dbReference>
<dbReference type="Pfam" id="PF00122">
    <property type="entry name" value="E1-E2_ATPase"/>
    <property type="match status" value="1"/>
</dbReference>
<feature type="transmembrane region" description="Helical" evidence="6">
    <location>
        <begin position="654"/>
        <end position="676"/>
    </location>
</feature>
<dbReference type="SUPFAM" id="SSF56784">
    <property type="entry name" value="HAD-like"/>
    <property type="match status" value="1"/>
</dbReference>
<protein>
    <submittedName>
        <fullName evidence="8">HAD-IC family P-type ATPase</fullName>
    </submittedName>
</protein>
<dbReference type="SFLD" id="SFLDG00002">
    <property type="entry name" value="C1.7:_P-type_atpase_like"/>
    <property type="match status" value="1"/>
</dbReference>
<feature type="transmembrane region" description="Helical" evidence="6">
    <location>
        <begin position="594"/>
        <end position="617"/>
    </location>
</feature>
<dbReference type="GO" id="GO:0005524">
    <property type="term" value="F:ATP binding"/>
    <property type="evidence" value="ECO:0007669"/>
    <property type="project" value="InterPro"/>
</dbReference>
<dbReference type="InterPro" id="IPR059000">
    <property type="entry name" value="ATPase_P-type_domA"/>
</dbReference>
<feature type="transmembrane region" description="Helical" evidence="6">
    <location>
        <begin position="623"/>
        <end position="642"/>
    </location>
</feature>
<proteinExistence type="predicted"/>
<dbReference type="SUPFAM" id="SSF81665">
    <property type="entry name" value="Calcium ATPase, transmembrane domain M"/>
    <property type="match status" value="1"/>
</dbReference>
<reference evidence="8" key="2">
    <citation type="submission" date="2021-04" db="EMBL/GenBank/DDBJ databases">
        <authorList>
            <person name="Gilroy R."/>
        </authorList>
    </citation>
    <scope>NUCLEOTIDE SEQUENCE</scope>
    <source>
        <strain evidence="8">CHK187-11901</strain>
    </source>
</reference>
<comment type="caution">
    <text evidence="8">The sequence shown here is derived from an EMBL/GenBank/DDBJ whole genome shotgun (WGS) entry which is preliminary data.</text>
</comment>
<dbReference type="Gene3D" id="3.40.50.1000">
    <property type="entry name" value="HAD superfamily/HAD-like"/>
    <property type="match status" value="1"/>
</dbReference>
<evidence type="ECO:0000256" key="1">
    <source>
        <dbReference type="ARBA" id="ARBA00004141"/>
    </source>
</evidence>
<dbReference type="NCBIfam" id="TIGR01494">
    <property type="entry name" value="ATPase_P-type"/>
    <property type="match status" value="2"/>
</dbReference>
<dbReference type="InterPro" id="IPR008250">
    <property type="entry name" value="ATPase_P-typ_transduc_dom_A_sf"/>
</dbReference>
<dbReference type="InterPro" id="IPR018303">
    <property type="entry name" value="ATPase_P-typ_P_site"/>
</dbReference>
<evidence type="ECO:0000313" key="8">
    <source>
        <dbReference type="EMBL" id="HJC35614.1"/>
    </source>
</evidence>
<comment type="subcellular location">
    <subcellularLocation>
        <location evidence="1">Membrane</location>
        <topology evidence="1">Multi-pass membrane protein</topology>
    </subcellularLocation>
</comment>
<dbReference type="InterPro" id="IPR023299">
    <property type="entry name" value="ATPase_P-typ_cyto_dom_N"/>
</dbReference>
<evidence type="ECO:0000256" key="6">
    <source>
        <dbReference type="SAM" id="Phobius"/>
    </source>
</evidence>
<dbReference type="GO" id="GO:0016887">
    <property type="term" value="F:ATP hydrolysis activity"/>
    <property type="evidence" value="ECO:0007669"/>
    <property type="project" value="InterPro"/>
</dbReference>
<feature type="transmembrane region" description="Helical" evidence="6">
    <location>
        <begin position="688"/>
        <end position="706"/>
    </location>
</feature>
<evidence type="ECO:0000256" key="3">
    <source>
        <dbReference type="ARBA" id="ARBA00022967"/>
    </source>
</evidence>
<feature type="transmembrane region" description="Helical" evidence="6">
    <location>
        <begin position="718"/>
        <end position="742"/>
    </location>
</feature>
<keyword evidence="4 6" id="KW-1133">Transmembrane helix</keyword>
<evidence type="ECO:0000259" key="7">
    <source>
        <dbReference type="Pfam" id="PF00122"/>
    </source>
</evidence>
<dbReference type="PRINTS" id="PR00119">
    <property type="entry name" value="CATATPASE"/>
</dbReference>
<sequence>MNVKLRSQTDLRTGLTGAEAAARRAKGEYNEQLKKTTKSFQMIFRDNLMTLFNLINVILAALVFVTGNYRNMLFLGVIISNIVIGIAQEIRSKLILDRLSLLSQTHVKALREGKTCELILDEIVMDDLLILSNGDQIPCDAIVREGKLECNESLVTGEADIILKETGSFLYSGSFAVSGNVVAQVCAVGKQTYVHTILDHAKQVRRHPSQLRDAINFIIKIVSIIIVPMGLLLMGKQLFFTHATLNDAIPATVAAVLGMIPEGLVLLTSVALAVGTINLARKKTLVQELYCIETLARVDTLCCDKTGTITEGSMKVEKVIPYADADADVILAHCFHDLQDNNATAQAIRAYASPQEGWRSCETLAFSSARKASGVTYEEQGTYLIGAYDFIFANKDEAVEQRISSLAAQGKRVVVLAKSQDAIKDDLRDMRCQLLALIVLSDPIRAEAPEILTYFYAQGVDVKIISGDDVRTVAKIAETAGVRDAQRCIDATTLKEEDMEDAVERYTVFGRVSPMQKKQMIEALKRKGHVTAMTGDGVNDVMALKEADCSIAMAQGSEAAKNIANLVLLDSSFSHLPEIVNEGRRVINNIQRTASLFLVKTSFSVILGILTLFLIPIYPFEPIQLTLISTVSIGVPSFFLALEPNHERVRGNFLRNVFSNALPGALCVVLSVFYVYALTAIEPLSQEVISTLCVILAGSSSLAVLFRISRPFNMNRRILFVLMCLLFLLCIITPALASWFMLVRLSPLQLLCAGAGIIVIPLVQKGLFYVFERLMFVRPDLT</sequence>
<reference evidence="8" key="1">
    <citation type="journal article" date="2021" name="PeerJ">
        <title>Extensive microbial diversity within the chicken gut microbiome revealed by metagenomics and culture.</title>
        <authorList>
            <person name="Gilroy R."/>
            <person name="Ravi A."/>
            <person name="Getino M."/>
            <person name="Pursley I."/>
            <person name="Horton D.L."/>
            <person name="Alikhan N.F."/>
            <person name="Baker D."/>
            <person name="Gharbi K."/>
            <person name="Hall N."/>
            <person name="Watson M."/>
            <person name="Adriaenssens E.M."/>
            <person name="Foster-Nyarko E."/>
            <person name="Jarju S."/>
            <person name="Secka A."/>
            <person name="Antonio M."/>
            <person name="Oren A."/>
            <person name="Chaudhuri R.R."/>
            <person name="La Ragione R."/>
            <person name="Hildebrand F."/>
            <person name="Pallen M.J."/>
        </authorList>
    </citation>
    <scope>NUCLEOTIDE SEQUENCE</scope>
    <source>
        <strain evidence="8">CHK187-11901</strain>
    </source>
</reference>
<dbReference type="InterPro" id="IPR044492">
    <property type="entry name" value="P_typ_ATPase_HD_dom"/>
</dbReference>
<accession>A0A9D2NPL2</accession>
<evidence type="ECO:0000256" key="5">
    <source>
        <dbReference type="ARBA" id="ARBA00023136"/>
    </source>
</evidence>